<feature type="transmembrane region" description="Helical" evidence="1">
    <location>
        <begin position="22"/>
        <end position="47"/>
    </location>
</feature>
<keyword evidence="1" id="KW-0812">Transmembrane</keyword>
<sequence>MFRFTYECGTCDLFTGVSLVDILMWLCQALVVIMLLGYVAVVISVKLKKSMSGNRKRPSGREAQLVLDNLFC</sequence>
<dbReference type="Proteomes" id="UP000274131">
    <property type="component" value="Unassembled WGS sequence"/>
</dbReference>
<keyword evidence="1" id="KW-1133">Transmembrane helix</keyword>
<evidence type="ECO:0000313" key="2">
    <source>
        <dbReference type="EMBL" id="VDD95704.1"/>
    </source>
</evidence>
<organism evidence="4">
    <name type="scientific">Enterobius vermicularis</name>
    <name type="common">Human pinworm</name>
    <dbReference type="NCBI Taxonomy" id="51028"/>
    <lineage>
        <taxon>Eukaryota</taxon>
        <taxon>Metazoa</taxon>
        <taxon>Ecdysozoa</taxon>
        <taxon>Nematoda</taxon>
        <taxon>Chromadorea</taxon>
        <taxon>Rhabditida</taxon>
        <taxon>Spirurina</taxon>
        <taxon>Oxyuridomorpha</taxon>
        <taxon>Oxyuroidea</taxon>
        <taxon>Oxyuridae</taxon>
        <taxon>Enterobius</taxon>
    </lineage>
</organism>
<protein>
    <submittedName>
        <fullName evidence="4">Copper transporter</fullName>
    </submittedName>
</protein>
<evidence type="ECO:0000256" key="1">
    <source>
        <dbReference type="SAM" id="Phobius"/>
    </source>
</evidence>
<gene>
    <name evidence="2" type="ORF">EVEC_LOCUS10455</name>
</gene>
<evidence type="ECO:0000313" key="4">
    <source>
        <dbReference type="WBParaSite" id="EVEC_0001113001-mRNA-1"/>
    </source>
</evidence>
<name>A0A0N4VJV9_ENTVE</name>
<keyword evidence="3" id="KW-1185">Reference proteome</keyword>
<reference evidence="4" key="1">
    <citation type="submission" date="2017-02" db="UniProtKB">
        <authorList>
            <consortium name="WormBaseParasite"/>
        </authorList>
    </citation>
    <scope>IDENTIFICATION</scope>
</reference>
<accession>A0A0N4VJV9</accession>
<reference evidence="2 3" key="2">
    <citation type="submission" date="2018-10" db="EMBL/GenBank/DDBJ databases">
        <authorList>
            <consortium name="Pathogen Informatics"/>
        </authorList>
    </citation>
    <scope>NUCLEOTIDE SEQUENCE [LARGE SCALE GENOMIC DNA]</scope>
</reference>
<dbReference type="OrthoDB" id="5824413at2759"/>
<dbReference type="WBParaSite" id="EVEC_0001113001-mRNA-1">
    <property type="protein sequence ID" value="EVEC_0001113001-mRNA-1"/>
    <property type="gene ID" value="EVEC_0001113001"/>
</dbReference>
<proteinExistence type="predicted"/>
<dbReference type="AlphaFoldDB" id="A0A0N4VJV9"/>
<keyword evidence="1" id="KW-0472">Membrane</keyword>
<evidence type="ECO:0000313" key="3">
    <source>
        <dbReference type="Proteomes" id="UP000274131"/>
    </source>
</evidence>
<dbReference type="EMBL" id="UXUI01010864">
    <property type="protein sequence ID" value="VDD95704.1"/>
    <property type="molecule type" value="Genomic_DNA"/>
</dbReference>